<evidence type="ECO:0000256" key="6">
    <source>
        <dbReference type="ARBA" id="ARBA00022801"/>
    </source>
</evidence>
<comment type="caution">
    <text evidence="9">Lacks conserved residue(s) required for the propagation of feature annotation.</text>
</comment>
<comment type="function">
    <text evidence="9">This protein specifically catalyzes the removal of signal peptides from prolipoproteins.</text>
</comment>
<dbReference type="Proteomes" id="UP000262454">
    <property type="component" value="Unassembled WGS sequence"/>
</dbReference>
<accession>A0A348MLH8</accession>
<dbReference type="GO" id="GO:0005886">
    <property type="term" value="C:plasma membrane"/>
    <property type="evidence" value="ECO:0007669"/>
    <property type="project" value="UniProtKB-SubCell"/>
</dbReference>
<comment type="similarity">
    <text evidence="1 9 10">Belongs to the peptidase A8 family.</text>
</comment>
<dbReference type="GO" id="GO:0006508">
    <property type="term" value="P:proteolysis"/>
    <property type="evidence" value="ECO:0007669"/>
    <property type="project" value="UniProtKB-KW"/>
</dbReference>
<feature type="transmembrane region" description="Helical" evidence="9">
    <location>
        <begin position="73"/>
        <end position="90"/>
    </location>
</feature>
<dbReference type="InterPro" id="IPR001872">
    <property type="entry name" value="Peptidase_A8"/>
</dbReference>
<evidence type="ECO:0000256" key="2">
    <source>
        <dbReference type="ARBA" id="ARBA00022475"/>
    </source>
</evidence>
<feature type="transmembrane region" description="Helical" evidence="9">
    <location>
        <begin position="135"/>
        <end position="159"/>
    </location>
</feature>
<keyword evidence="2 9" id="KW-1003">Cell membrane</keyword>
<dbReference type="PANTHER" id="PTHR33695:SF1">
    <property type="entry name" value="LIPOPROTEIN SIGNAL PEPTIDASE"/>
    <property type="match status" value="1"/>
</dbReference>
<evidence type="ECO:0000256" key="7">
    <source>
        <dbReference type="ARBA" id="ARBA00022989"/>
    </source>
</evidence>
<keyword evidence="4 9" id="KW-0812">Transmembrane</keyword>
<dbReference type="NCBIfam" id="TIGR00077">
    <property type="entry name" value="lspA"/>
    <property type="match status" value="1"/>
</dbReference>
<comment type="catalytic activity">
    <reaction evidence="9">
        <text>Release of signal peptides from bacterial membrane prolipoproteins. Hydrolyzes -Xaa-Yaa-Zaa-|-(S,diacylglyceryl)Cys-, in which Xaa is hydrophobic (preferably Leu), and Yaa (Ala or Ser) and Zaa (Gly or Ala) have small, neutral side chains.</text>
        <dbReference type="EC" id="3.4.23.36"/>
    </reaction>
</comment>
<dbReference type="PANTHER" id="PTHR33695">
    <property type="entry name" value="LIPOPROTEIN SIGNAL PEPTIDASE"/>
    <property type="match status" value="1"/>
</dbReference>
<evidence type="ECO:0000256" key="4">
    <source>
        <dbReference type="ARBA" id="ARBA00022692"/>
    </source>
</evidence>
<evidence type="ECO:0000256" key="8">
    <source>
        <dbReference type="ARBA" id="ARBA00023136"/>
    </source>
</evidence>
<evidence type="ECO:0000256" key="1">
    <source>
        <dbReference type="ARBA" id="ARBA00006139"/>
    </source>
</evidence>
<evidence type="ECO:0000313" key="11">
    <source>
        <dbReference type="EMBL" id="HAF07904.1"/>
    </source>
</evidence>
<proteinExistence type="inferred from homology"/>
<evidence type="ECO:0000256" key="3">
    <source>
        <dbReference type="ARBA" id="ARBA00022670"/>
    </source>
</evidence>
<protein>
    <recommendedName>
        <fullName evidence="9">Lipoprotein signal peptidase</fullName>
        <ecNumber evidence="9">3.4.23.36</ecNumber>
    </recommendedName>
    <alternativeName>
        <fullName evidence="9">Prolipoprotein signal peptidase</fullName>
    </alternativeName>
    <alternativeName>
        <fullName evidence="9">Signal peptidase II</fullName>
        <shortName evidence="9">SPase II</shortName>
    </alternativeName>
</protein>
<feature type="transmembrane region" description="Helical" evidence="9">
    <location>
        <begin position="96"/>
        <end position="114"/>
    </location>
</feature>
<dbReference type="Pfam" id="PF01252">
    <property type="entry name" value="Peptidase_A8"/>
    <property type="match status" value="1"/>
</dbReference>
<dbReference type="HAMAP" id="MF_00161">
    <property type="entry name" value="LspA"/>
    <property type="match status" value="1"/>
</dbReference>
<comment type="caution">
    <text evidence="11">The sequence shown here is derived from an EMBL/GenBank/DDBJ whole genome shotgun (WGS) entry which is preliminary data.</text>
</comment>
<gene>
    <name evidence="9 11" type="primary">lspA</name>
    <name evidence="11" type="ORF">DCG82_05830</name>
</gene>
<dbReference type="GO" id="GO:0004190">
    <property type="term" value="F:aspartic-type endopeptidase activity"/>
    <property type="evidence" value="ECO:0007669"/>
    <property type="project" value="UniProtKB-UniRule"/>
</dbReference>
<evidence type="ECO:0000256" key="10">
    <source>
        <dbReference type="RuleBase" id="RU004181"/>
    </source>
</evidence>
<name>A0A348MLH8_UNCW3</name>
<dbReference type="EC" id="3.4.23.36" evidence="9"/>
<dbReference type="AlphaFoldDB" id="A0A348MLH8"/>
<dbReference type="EMBL" id="DMCX01000035">
    <property type="protein sequence ID" value="HAF07904.1"/>
    <property type="molecule type" value="Genomic_DNA"/>
</dbReference>
<keyword evidence="6 9" id="KW-0378">Hydrolase</keyword>
<comment type="pathway">
    <text evidence="9">Protein modification; lipoprotein biosynthesis (signal peptide cleavage).</text>
</comment>
<evidence type="ECO:0000313" key="12">
    <source>
        <dbReference type="Proteomes" id="UP000262454"/>
    </source>
</evidence>
<reference evidence="11 12" key="1">
    <citation type="journal article" date="2018" name="Nat. Biotechnol.">
        <title>A standardized bacterial taxonomy based on genome phylogeny substantially revises the tree of life.</title>
        <authorList>
            <person name="Parks D.H."/>
            <person name="Chuvochina M."/>
            <person name="Waite D.W."/>
            <person name="Rinke C."/>
            <person name="Skarshewski A."/>
            <person name="Chaumeil P.A."/>
            <person name="Hugenholtz P."/>
        </authorList>
    </citation>
    <scope>NUCLEOTIDE SEQUENCE [LARGE SCALE GENOMIC DNA]</scope>
    <source>
        <strain evidence="11">UBA7921</strain>
    </source>
</reference>
<comment type="subcellular location">
    <subcellularLocation>
        <location evidence="9">Cell membrane</location>
        <topology evidence="9">Multi-pass membrane protein</topology>
    </subcellularLocation>
</comment>
<dbReference type="UniPathway" id="UPA00665"/>
<organism evidence="11 12">
    <name type="scientific">candidate division WOR-3 bacterium</name>
    <dbReference type="NCBI Taxonomy" id="2052148"/>
    <lineage>
        <taxon>Bacteria</taxon>
        <taxon>Bacteria division WOR-3</taxon>
    </lineage>
</organism>
<keyword evidence="8 9" id="KW-0472">Membrane</keyword>
<keyword evidence="5 9" id="KW-0064">Aspartyl protease</keyword>
<sequence length="166" mass="18911">MMEKFGIVDFKRKLKLGLPVIFLVMFLDRLTKILVVNNMELGETISVWGWFFKLTYVLNPNVAFSIRIGNSTTMLLLNILAIFILLIYFLKTKFSLVKIIALSMIVGGAFGNNYDRIKSGVVIDFLNFGTRGWRFAIFNIADASISVGIVILLISIIFFERDENQI</sequence>
<evidence type="ECO:0000256" key="9">
    <source>
        <dbReference type="HAMAP-Rule" id="MF_00161"/>
    </source>
</evidence>
<feature type="active site" evidence="9">
    <location>
        <position position="124"/>
    </location>
</feature>
<keyword evidence="7 9" id="KW-1133">Transmembrane helix</keyword>
<keyword evidence="3 9" id="KW-0645">Protease</keyword>
<dbReference type="PRINTS" id="PR00781">
    <property type="entry name" value="LIPOSIGPTASE"/>
</dbReference>
<feature type="active site" evidence="9">
    <location>
        <position position="142"/>
    </location>
</feature>
<evidence type="ECO:0000256" key="5">
    <source>
        <dbReference type="ARBA" id="ARBA00022750"/>
    </source>
</evidence>